<name>A0A1J1J7D0_9DIPT</name>
<evidence type="ECO:0000313" key="1">
    <source>
        <dbReference type="EMBL" id="CRL08295.1"/>
    </source>
</evidence>
<proteinExistence type="predicted"/>
<organism evidence="1 2">
    <name type="scientific">Clunio marinus</name>
    <dbReference type="NCBI Taxonomy" id="568069"/>
    <lineage>
        <taxon>Eukaryota</taxon>
        <taxon>Metazoa</taxon>
        <taxon>Ecdysozoa</taxon>
        <taxon>Arthropoda</taxon>
        <taxon>Hexapoda</taxon>
        <taxon>Insecta</taxon>
        <taxon>Pterygota</taxon>
        <taxon>Neoptera</taxon>
        <taxon>Endopterygota</taxon>
        <taxon>Diptera</taxon>
        <taxon>Nematocera</taxon>
        <taxon>Chironomoidea</taxon>
        <taxon>Chironomidae</taxon>
        <taxon>Clunio</taxon>
    </lineage>
</organism>
<evidence type="ECO:0000313" key="2">
    <source>
        <dbReference type="Proteomes" id="UP000183832"/>
    </source>
</evidence>
<gene>
    <name evidence="1" type="ORF">CLUMA_CG021478</name>
</gene>
<dbReference type="AlphaFoldDB" id="A0A1J1J7D0"/>
<keyword evidence="2" id="KW-1185">Reference proteome</keyword>
<protein>
    <submittedName>
        <fullName evidence="1">CLUMA_CG021478, isoform A</fullName>
    </submittedName>
</protein>
<accession>A0A1J1J7D0</accession>
<dbReference type="EMBL" id="CVRI01000075">
    <property type="protein sequence ID" value="CRL08295.1"/>
    <property type="molecule type" value="Genomic_DNA"/>
</dbReference>
<reference evidence="1 2" key="1">
    <citation type="submission" date="2015-04" db="EMBL/GenBank/DDBJ databases">
        <authorList>
            <person name="Syromyatnikov M.Y."/>
            <person name="Popov V.N."/>
        </authorList>
    </citation>
    <scope>NUCLEOTIDE SEQUENCE [LARGE SCALE GENOMIC DNA]</scope>
</reference>
<dbReference type="Proteomes" id="UP000183832">
    <property type="component" value="Unassembled WGS sequence"/>
</dbReference>
<sequence length="109" mass="12620">MALTIKHLAKKIINAIREIAKEKRELMAKFEMRVSKETIFIFCHDQKQKVDQEYSGSDKSPPLRSDFTQIGCKMKHSYPQANEYDLSDQSFPQYTQTSAPMTSCSPHFN</sequence>